<dbReference type="GO" id="GO:0005886">
    <property type="term" value="C:plasma membrane"/>
    <property type="evidence" value="ECO:0007669"/>
    <property type="project" value="TreeGrafter"/>
</dbReference>
<evidence type="ECO:0000256" key="1">
    <source>
        <dbReference type="ARBA" id="ARBA00023157"/>
    </source>
</evidence>
<dbReference type="Pfam" id="PF25090">
    <property type="entry name" value="DUF7805"/>
    <property type="match status" value="1"/>
</dbReference>
<reference evidence="7" key="2">
    <citation type="submission" date="2022-10" db="EMBL/GenBank/DDBJ databases">
        <authorList>
            <consortium name="ENA_rothamsted_submissions"/>
            <consortium name="culmorum"/>
            <person name="King R."/>
        </authorList>
    </citation>
    <scope>NUCLEOTIDE SEQUENCE</scope>
</reference>
<proteinExistence type="predicted"/>
<keyword evidence="4" id="KW-1133">Transmembrane helix</keyword>
<feature type="domain" description="CUB" evidence="6">
    <location>
        <begin position="220"/>
        <end position="390"/>
    </location>
</feature>
<gene>
    <name evidence="7" type="ORF">APHIGO_LOCUS11595</name>
</gene>
<dbReference type="PROSITE" id="PS01180">
    <property type="entry name" value="CUB"/>
    <property type="match status" value="1"/>
</dbReference>
<feature type="signal peptide" evidence="5">
    <location>
        <begin position="1"/>
        <end position="28"/>
    </location>
</feature>
<feature type="region of interest" description="Disordered" evidence="3">
    <location>
        <begin position="497"/>
        <end position="521"/>
    </location>
</feature>
<keyword evidence="1" id="KW-1015">Disulfide bond</keyword>
<dbReference type="SUPFAM" id="SSF49854">
    <property type="entry name" value="Spermadhesin, CUB domain"/>
    <property type="match status" value="2"/>
</dbReference>
<dbReference type="InterPro" id="IPR035914">
    <property type="entry name" value="Sperma_CUB_dom_sf"/>
</dbReference>
<dbReference type="PROSITE" id="PS01209">
    <property type="entry name" value="LDLRA_1"/>
    <property type="match status" value="1"/>
</dbReference>
<dbReference type="SMART" id="SM00192">
    <property type="entry name" value="LDLa"/>
    <property type="match status" value="2"/>
</dbReference>
<dbReference type="PANTHER" id="PTHR47537:SF8">
    <property type="entry name" value="CUB DOMAIN-CONTAINING PROTEIN"/>
    <property type="match status" value="1"/>
</dbReference>
<dbReference type="InterPro" id="IPR036055">
    <property type="entry name" value="LDL_receptor-like_sf"/>
</dbReference>
<name>A0A9P0NSQ0_APHGO</name>
<dbReference type="InterPro" id="IPR053207">
    <property type="entry name" value="Non-NMDA_GluR_Accessory"/>
</dbReference>
<feature type="region of interest" description="Disordered" evidence="3">
    <location>
        <begin position="273"/>
        <end position="305"/>
    </location>
</feature>
<dbReference type="PROSITE" id="PS50068">
    <property type="entry name" value="LDLRA_2"/>
    <property type="match status" value="1"/>
</dbReference>
<dbReference type="Proteomes" id="UP001154329">
    <property type="component" value="Chromosome 4"/>
</dbReference>
<dbReference type="InterPro" id="IPR002172">
    <property type="entry name" value="LDrepeatLR_classA_rpt"/>
</dbReference>
<keyword evidence="5" id="KW-0732">Signal</keyword>
<dbReference type="CDD" id="cd00112">
    <property type="entry name" value="LDLa"/>
    <property type="match status" value="1"/>
</dbReference>
<accession>A0A9P0NSQ0</accession>
<protein>
    <recommendedName>
        <fullName evidence="6">CUB domain-containing protein</fullName>
    </recommendedName>
</protein>
<keyword evidence="4" id="KW-0812">Transmembrane</keyword>
<evidence type="ECO:0000313" key="8">
    <source>
        <dbReference type="Proteomes" id="UP001154329"/>
    </source>
</evidence>
<dbReference type="Gene3D" id="4.10.400.10">
    <property type="entry name" value="Low-density Lipoprotein Receptor"/>
    <property type="match status" value="1"/>
</dbReference>
<feature type="transmembrane region" description="Helical" evidence="4">
    <location>
        <begin position="942"/>
        <end position="964"/>
    </location>
</feature>
<keyword evidence="8" id="KW-1185">Reference proteome</keyword>
<reference evidence="7" key="1">
    <citation type="submission" date="2022-02" db="EMBL/GenBank/DDBJ databases">
        <authorList>
            <person name="King R."/>
        </authorList>
    </citation>
    <scope>NUCLEOTIDE SEQUENCE</scope>
</reference>
<feature type="compositionally biased region" description="Gly residues" evidence="3">
    <location>
        <begin position="290"/>
        <end position="302"/>
    </location>
</feature>
<evidence type="ECO:0000256" key="5">
    <source>
        <dbReference type="SAM" id="SignalP"/>
    </source>
</evidence>
<evidence type="ECO:0000313" key="7">
    <source>
        <dbReference type="EMBL" id="CAH1738204.1"/>
    </source>
</evidence>
<dbReference type="SMART" id="SM00042">
    <property type="entry name" value="CUB"/>
    <property type="match status" value="2"/>
</dbReference>
<evidence type="ECO:0000259" key="6">
    <source>
        <dbReference type="PROSITE" id="PS01180"/>
    </source>
</evidence>
<organism evidence="7 8">
    <name type="scientific">Aphis gossypii</name>
    <name type="common">Cotton aphid</name>
    <dbReference type="NCBI Taxonomy" id="80765"/>
    <lineage>
        <taxon>Eukaryota</taxon>
        <taxon>Metazoa</taxon>
        <taxon>Ecdysozoa</taxon>
        <taxon>Arthropoda</taxon>
        <taxon>Hexapoda</taxon>
        <taxon>Insecta</taxon>
        <taxon>Pterygota</taxon>
        <taxon>Neoptera</taxon>
        <taxon>Paraneoptera</taxon>
        <taxon>Hemiptera</taxon>
        <taxon>Sternorrhyncha</taxon>
        <taxon>Aphidomorpha</taxon>
        <taxon>Aphidoidea</taxon>
        <taxon>Aphididae</taxon>
        <taxon>Aphidini</taxon>
        <taxon>Aphis</taxon>
        <taxon>Aphis</taxon>
    </lineage>
</organism>
<sequence length="992" mass="109188">MTTYAAAVISWLMVTLLINWTVVMPTLSCRISEFMCKSTGGCIQLDEFCDGKYDCPDRSDEPPSCTACNRTYYGEVGKSYRLSVKKIQKERPFLCHLSFTASGQEHGDFVELIFEEFRLGTLYLGECISGEMQILELGRPYVGGSWCGHGPTDGAAPAVYYSEAGTVTLTLRVPVSGLYTTVPFAFGLRFKFLNNRQASVRLGTAAEPKERGELVPGTHCSRNFYECYRGNRCSLQSPNYPGMYPRNVTCRYTVRQKVVPKCKHAMVSVTQGRDGSALTGPHGRWSSGGKQQGGQQTAGGGNRPVNGTAIIRVNDMCSENEDRLVFHDGPSEDDPVLLRYCGGPALPRVVASGPAMLVVFKSWVHNSPATFSWPPPVSRLRSFELDVRIAFVDSDSLDYAKGSACEFTVNASATPKSRRGVLVSPRHAVPPNSTCTYRFQGRPDDRVWMYFESYGHRSTGHFLTFKPCPTRLRIWDGAGTLLGDHCDTPRLCEHIAASSSSSSSAQPNGTRPKRPCTPDESYLSRSPSVILQVHTVLGTVLEPFGFRLHYEFVDSAVYDRETGGDECAVEHRRVREPLDLTEPRNVFLYGRGGAKSLDCVYRLHAEPGYRLQVVVRNASFGSRERPPLQPAAVVDAVTGKYACPPGDGGPRLAVSEVYWRTVRVERGCFGQNFTEAALGTAQVTFDASSDRVEIRFRVPGLSAADDFSNTYFNAHVRAIRWPACPRKQWVRGSGGEIELAHPPASRDDLHCRDVPWLLEARPGHSMFVQTWGRFLPVNASAAAAPACRTRNRMLLYAVRPDVRLVGNVCPAESRDDRRDALYVFSDEWTDFVPDDQQNPSFMVEFVARDPGTMAFKWLEVSKPSAKPARGGGGGTGSVSNSNRSAAFGSRASLGCAYGCPELEACISPTLWCDGHRNCPSGVDEADLECQTKWPSFKVLRSYGLPVVGVGLAGVAFGVLVCVYCRREPDYKHYDEPEPATENTTRSCSTIAS</sequence>
<dbReference type="PRINTS" id="PR00261">
    <property type="entry name" value="LDLRECEPTOR"/>
</dbReference>
<dbReference type="AlphaFoldDB" id="A0A9P0NSQ0"/>
<dbReference type="InterPro" id="IPR056707">
    <property type="entry name" value="DUF7805"/>
</dbReference>
<comment type="caution">
    <text evidence="2">Lacks conserved residue(s) required for the propagation of feature annotation.</text>
</comment>
<dbReference type="EMBL" id="OU899037">
    <property type="protein sequence ID" value="CAH1738204.1"/>
    <property type="molecule type" value="Genomic_DNA"/>
</dbReference>
<evidence type="ECO:0000256" key="4">
    <source>
        <dbReference type="SAM" id="Phobius"/>
    </source>
</evidence>
<feature type="chain" id="PRO_5040460620" description="CUB domain-containing protein" evidence="5">
    <location>
        <begin position="29"/>
        <end position="992"/>
    </location>
</feature>
<keyword evidence="4" id="KW-0472">Membrane</keyword>
<dbReference type="Pfam" id="PF00057">
    <property type="entry name" value="Ldl_recept_a"/>
    <property type="match status" value="1"/>
</dbReference>
<dbReference type="Gene3D" id="2.60.120.290">
    <property type="entry name" value="Spermadhesin, CUB domain"/>
    <property type="match status" value="2"/>
</dbReference>
<dbReference type="PANTHER" id="PTHR47537">
    <property type="entry name" value="CUBILIN"/>
    <property type="match status" value="1"/>
</dbReference>
<evidence type="ECO:0000256" key="2">
    <source>
        <dbReference type="PROSITE-ProRule" id="PRU00124"/>
    </source>
</evidence>
<dbReference type="InterPro" id="IPR023415">
    <property type="entry name" value="LDLR_class-A_CS"/>
</dbReference>
<dbReference type="CDD" id="cd00041">
    <property type="entry name" value="CUB"/>
    <property type="match status" value="1"/>
</dbReference>
<evidence type="ECO:0000256" key="3">
    <source>
        <dbReference type="SAM" id="MobiDB-lite"/>
    </source>
</evidence>
<dbReference type="InterPro" id="IPR000859">
    <property type="entry name" value="CUB_dom"/>
</dbReference>
<dbReference type="SUPFAM" id="SSF57424">
    <property type="entry name" value="LDL receptor-like module"/>
    <property type="match status" value="1"/>
</dbReference>